<dbReference type="RefSeq" id="WP_044484885.1">
    <property type="nucleotide sequence ID" value="NZ_KK328284.1"/>
</dbReference>
<feature type="compositionally biased region" description="Low complexity" evidence="1">
    <location>
        <begin position="71"/>
        <end position="82"/>
    </location>
</feature>
<dbReference type="PATRIC" id="fig|1324261.3.peg.2027"/>
<dbReference type="Proteomes" id="UP000025947">
    <property type="component" value="Unassembled WGS sequence"/>
</dbReference>
<gene>
    <name evidence="3" type="ORF">K875_02013</name>
</gene>
<evidence type="ECO:0000313" key="3">
    <source>
        <dbReference type="EMBL" id="KBZ64625.1"/>
    </source>
</evidence>
<evidence type="ECO:0000256" key="2">
    <source>
        <dbReference type="SAM" id="Phobius"/>
    </source>
</evidence>
<feature type="region of interest" description="Disordered" evidence="1">
    <location>
        <begin position="45"/>
        <end position="92"/>
    </location>
</feature>
<evidence type="ECO:0000256" key="1">
    <source>
        <dbReference type="SAM" id="MobiDB-lite"/>
    </source>
</evidence>
<evidence type="ECO:0000313" key="4">
    <source>
        <dbReference type="Proteomes" id="UP000025947"/>
    </source>
</evidence>
<reference evidence="3 4" key="1">
    <citation type="submission" date="2014-04" db="EMBL/GenBank/DDBJ databases">
        <title>The Genome Sequence of Mycobacterium tuberculosis TKK-01-0051.</title>
        <authorList>
            <consortium name="The Broad Institute Genomics Platform"/>
            <consortium name="The Broad Institute Genome Sequencing Center for Infectious Disease"/>
            <person name="Earl A.M."/>
            <person name="Cohen K."/>
            <person name="Pym A."/>
            <person name="Bishai W."/>
            <person name="Maharaj K."/>
            <person name="Desjardins C."/>
            <person name="Abeel T."/>
            <person name="Young S."/>
            <person name="Zeng Q."/>
            <person name="Gargeya S."/>
            <person name="Abouelleil A."/>
            <person name="Alvarado L."/>
            <person name="Chapman S.B."/>
            <person name="Gainer-Dewar J."/>
            <person name="Goldberg J."/>
            <person name="Griggs A."/>
            <person name="Gujja S."/>
            <person name="Hansen M."/>
            <person name="Howarth C."/>
            <person name="Imamovic A."/>
            <person name="Larimer J."/>
            <person name="Murphy C."/>
            <person name="Naylor J."/>
            <person name="Pearson M."/>
            <person name="Poon T.W."/>
            <person name="Priest M."/>
            <person name="Roberts A."/>
            <person name="Saif S."/>
            <person name="Shea T."/>
            <person name="Sykes S."/>
            <person name="Wortman J."/>
            <person name="Nusbaum C."/>
            <person name="Birren B."/>
        </authorList>
    </citation>
    <scope>NUCLEOTIDE SEQUENCE [LARGE SCALE GENOMIC DNA]</scope>
    <source>
        <strain evidence="3 4">TKK-01-0051</strain>
    </source>
</reference>
<keyword evidence="2" id="KW-1133">Transmembrane helix</keyword>
<protein>
    <submittedName>
        <fullName evidence="3">Uncharacterized protein</fullName>
    </submittedName>
</protein>
<name>A0A051U6D5_9MYCO</name>
<proteinExistence type="predicted"/>
<organism evidence="3 4">
    <name type="scientific">Mycobacterium [tuberculosis] TKK-01-0051</name>
    <dbReference type="NCBI Taxonomy" id="1324261"/>
    <lineage>
        <taxon>Bacteria</taxon>
        <taxon>Bacillati</taxon>
        <taxon>Actinomycetota</taxon>
        <taxon>Actinomycetes</taxon>
        <taxon>Mycobacteriales</taxon>
        <taxon>Mycobacteriaceae</taxon>
        <taxon>Mycobacterium</taxon>
        <taxon>Mycobacterium avium complex (MAC)</taxon>
    </lineage>
</organism>
<dbReference type="AlphaFoldDB" id="A0A051U6D5"/>
<keyword evidence="4" id="KW-1185">Reference proteome</keyword>
<keyword evidence="2" id="KW-0812">Transmembrane</keyword>
<comment type="caution">
    <text evidence="3">The sequence shown here is derived from an EMBL/GenBank/DDBJ whole genome shotgun (WGS) entry which is preliminary data.</text>
</comment>
<sequence>MVFKGVGATRRWQLAIAVTAALGVFVALLTGSSVRPNLAATAAPQPAAWSAPTDGAHGGPTQQRPVAPGRADLAAAESSAPAKKTNTKPFRSAWMTKEQPLSWNRLSPHSVLTPAPLSFTPAGFAPGGTQPRAPAAIVSDRDILTRICVARR</sequence>
<feature type="transmembrane region" description="Helical" evidence="2">
    <location>
        <begin position="12"/>
        <end position="31"/>
    </location>
</feature>
<accession>A0A051U6D5</accession>
<keyword evidence="2" id="KW-0472">Membrane</keyword>
<dbReference type="HOGENOM" id="CLU_144762_0_0_11"/>
<dbReference type="EMBL" id="JLXW01000005">
    <property type="protein sequence ID" value="KBZ64625.1"/>
    <property type="molecule type" value="Genomic_DNA"/>
</dbReference>